<feature type="region of interest" description="Disordered" evidence="1">
    <location>
        <begin position="397"/>
        <end position="431"/>
    </location>
</feature>
<feature type="domain" description="Gram-positive pilin subunit D1 N-terminal" evidence="3">
    <location>
        <begin position="64"/>
        <end position="231"/>
    </location>
</feature>
<dbReference type="EMBL" id="QGLL01000001">
    <property type="protein sequence ID" value="PXY85873.1"/>
    <property type="molecule type" value="Genomic_DNA"/>
</dbReference>
<evidence type="ECO:0000256" key="1">
    <source>
        <dbReference type="SAM" id="MobiDB-lite"/>
    </source>
</evidence>
<feature type="transmembrane region" description="Helical" evidence="2">
    <location>
        <begin position="625"/>
        <end position="643"/>
    </location>
</feature>
<evidence type="ECO:0000313" key="4">
    <source>
        <dbReference type="EMBL" id="PXY85873.1"/>
    </source>
</evidence>
<dbReference type="Pfam" id="PF16555">
    <property type="entry name" value="GramPos_pilinD1"/>
    <property type="match status" value="1"/>
</dbReference>
<reference evidence="4 5" key="1">
    <citation type="submission" date="2018-05" db="EMBL/GenBank/DDBJ databases">
        <title>Reference genomes for bee gut microbiota database.</title>
        <authorList>
            <person name="Ellegaard K.M."/>
        </authorList>
    </citation>
    <scope>NUCLEOTIDE SEQUENCE [LARGE SCALE GENOMIC DNA]</scope>
    <source>
        <strain evidence="4 5">ESL0200</strain>
    </source>
</reference>
<dbReference type="NCBIfam" id="TIGR01167">
    <property type="entry name" value="LPXTG_anchor"/>
    <property type="match status" value="1"/>
</dbReference>
<evidence type="ECO:0000256" key="2">
    <source>
        <dbReference type="SAM" id="Phobius"/>
    </source>
</evidence>
<gene>
    <name evidence="4" type="ORF">DKK75_01545</name>
</gene>
<keyword evidence="2" id="KW-1133">Transmembrane helix</keyword>
<organism evidence="4 5">
    <name type="scientific">Bifidobacterium asteroides</name>
    <dbReference type="NCBI Taxonomy" id="1684"/>
    <lineage>
        <taxon>Bacteria</taxon>
        <taxon>Bacillati</taxon>
        <taxon>Actinomycetota</taxon>
        <taxon>Actinomycetes</taxon>
        <taxon>Bifidobacteriales</taxon>
        <taxon>Bifidobacteriaceae</taxon>
        <taxon>Bifidobacterium</taxon>
    </lineage>
</organism>
<dbReference type="InterPro" id="IPR032364">
    <property type="entry name" value="GramPos_pilinD1_N"/>
</dbReference>
<dbReference type="AlphaFoldDB" id="A0A318MHT4"/>
<proteinExistence type="predicted"/>
<dbReference type="OrthoDB" id="3240424at2"/>
<comment type="caution">
    <text evidence="4">The sequence shown here is derived from an EMBL/GenBank/DDBJ whole genome shotgun (WGS) entry which is preliminary data.</text>
</comment>
<protein>
    <recommendedName>
        <fullName evidence="3">Gram-positive pilin subunit D1 N-terminal domain-containing protein</fullName>
    </recommendedName>
</protein>
<dbReference type="RefSeq" id="WP_110451696.1">
    <property type="nucleotide sequence ID" value="NZ_QGLL01000001.1"/>
</dbReference>
<dbReference type="Proteomes" id="UP000247744">
    <property type="component" value="Unassembled WGS sequence"/>
</dbReference>
<keyword evidence="2" id="KW-0812">Transmembrane</keyword>
<accession>A0A318MHT4</accession>
<evidence type="ECO:0000259" key="3">
    <source>
        <dbReference type="Pfam" id="PF16555"/>
    </source>
</evidence>
<name>A0A318MHT4_9BIFI</name>
<keyword evidence="2" id="KW-0472">Membrane</keyword>
<sequence>MHMQRDNEGIRLPKLLGLAVAGATLLAGMVVLPVTQASADEDYGFTSEDQFVPGALDETKVPQLTVTKYLSMTEGFAPTGSAADGNKLKNLTPAQGILFNVQEVQPKGEGKTLADIKADDPETWEAKSGTTKFAGVTNGQGVIDTWYQGDGNGKPTSTVATFPAGKGHYYILSENTANSPAFDSSNPNKLDQNKYKTAANSFFGLPYATNGTDANQTRGFVYHLHLYPKNVTKQSFTKTVQSVQDANGNPKNQITAVAGDTITYKLSQKLYNESSPKQNDGKLDVKELKGEGKDVRIADRMSSSLQGNPDSVQADIRDTTGKVVNLTADDFAKDVNTNKNPARLNDATKNMFADVPTSDVTYWVFDFFTASGASKAQGVGTSEMELEVTYTAKVTANGDSTGTGGVVNDAASDYSENKNDDGTPKDPEQDHTNVTNAAIAFGSVQNANTSFAALPGTEYRLVQNADSIDKYLASDGQFYAEGAAPAGVQLYKATANNKGLVTFAALPIFGDEARAADKTVKNVNWQLVETKTPENWRNPGIPFQTITFADAGKTETQIVQEYGRNATIQPDYTKLNFGKFDAPAEQIPAGTKMTFNNQAVSKYLAHYKTTEGDSPLALPLTGGRGIVLLLIVGALIMGGALYARSRRNNAARA</sequence>
<feature type="compositionally biased region" description="Basic and acidic residues" evidence="1">
    <location>
        <begin position="415"/>
        <end position="431"/>
    </location>
</feature>
<evidence type="ECO:0000313" key="5">
    <source>
        <dbReference type="Proteomes" id="UP000247744"/>
    </source>
</evidence>